<dbReference type="GO" id="GO:0005829">
    <property type="term" value="C:cytosol"/>
    <property type="evidence" value="ECO:0007669"/>
    <property type="project" value="TreeGrafter"/>
</dbReference>
<dbReference type="CDD" id="cd00038">
    <property type="entry name" value="CAP_ED"/>
    <property type="match status" value="1"/>
</dbReference>
<dbReference type="PROSITE" id="PS50042">
    <property type="entry name" value="CNMP_BINDING_3"/>
    <property type="match status" value="1"/>
</dbReference>
<dbReference type="InterPro" id="IPR014710">
    <property type="entry name" value="RmlC-like_jellyroll"/>
</dbReference>
<name>A0A0K2GAU4_NITMO</name>
<proteinExistence type="predicted"/>
<dbReference type="SUPFAM" id="SSF46785">
    <property type="entry name" value="Winged helix' DNA-binding domain"/>
    <property type="match status" value="1"/>
</dbReference>
<dbReference type="InterPro" id="IPR036390">
    <property type="entry name" value="WH_DNA-bd_sf"/>
</dbReference>
<dbReference type="KEGG" id="nmv:NITMOv2_1669"/>
<evidence type="ECO:0000313" key="6">
    <source>
        <dbReference type="EMBL" id="ALA58091.1"/>
    </source>
</evidence>
<dbReference type="PANTHER" id="PTHR24567:SF74">
    <property type="entry name" value="HTH-TYPE TRANSCRIPTIONAL REGULATOR ARCR"/>
    <property type="match status" value="1"/>
</dbReference>
<evidence type="ECO:0000256" key="2">
    <source>
        <dbReference type="ARBA" id="ARBA00023125"/>
    </source>
</evidence>
<dbReference type="Pfam" id="PF13545">
    <property type="entry name" value="HTH_Crp_2"/>
    <property type="match status" value="1"/>
</dbReference>
<reference evidence="6 7" key="1">
    <citation type="journal article" date="2015" name="Proc. Natl. Acad. Sci. U.S.A.">
        <title>Expanded metabolic versatility of ubiquitous nitrite-oxidizing bacteria from the genus Nitrospira.</title>
        <authorList>
            <person name="Koch H."/>
            <person name="Lucker S."/>
            <person name="Albertsen M."/>
            <person name="Kitzinger K."/>
            <person name="Herbold C."/>
            <person name="Spieck E."/>
            <person name="Nielsen P.H."/>
            <person name="Wagner M."/>
            <person name="Daims H."/>
        </authorList>
    </citation>
    <scope>NUCLEOTIDE SEQUENCE [LARGE SCALE GENOMIC DNA]</scope>
    <source>
        <strain evidence="6 7">NSP M-1</strain>
    </source>
</reference>
<keyword evidence="2" id="KW-0238">DNA-binding</keyword>
<keyword evidence="1" id="KW-0805">Transcription regulation</keyword>
<dbReference type="Proteomes" id="UP000069205">
    <property type="component" value="Chromosome"/>
</dbReference>
<dbReference type="SMART" id="SM00100">
    <property type="entry name" value="cNMP"/>
    <property type="match status" value="1"/>
</dbReference>
<accession>A0A0K2GAU4</accession>
<dbReference type="OrthoDB" id="8969464at2"/>
<dbReference type="InterPro" id="IPR036388">
    <property type="entry name" value="WH-like_DNA-bd_sf"/>
</dbReference>
<evidence type="ECO:0000256" key="1">
    <source>
        <dbReference type="ARBA" id="ARBA00023015"/>
    </source>
</evidence>
<dbReference type="GO" id="GO:0003677">
    <property type="term" value="F:DNA binding"/>
    <property type="evidence" value="ECO:0007669"/>
    <property type="project" value="UniProtKB-KW"/>
</dbReference>
<gene>
    <name evidence="6" type="ORF">NITMOv2_1669</name>
</gene>
<feature type="domain" description="Cyclic nucleotide-binding" evidence="4">
    <location>
        <begin position="9"/>
        <end position="113"/>
    </location>
</feature>
<dbReference type="Gene3D" id="1.10.10.10">
    <property type="entry name" value="Winged helix-like DNA-binding domain superfamily/Winged helix DNA-binding domain"/>
    <property type="match status" value="1"/>
</dbReference>
<dbReference type="PATRIC" id="fig|42253.5.peg.1639"/>
<dbReference type="Gene3D" id="2.60.120.10">
    <property type="entry name" value="Jelly Rolls"/>
    <property type="match status" value="1"/>
</dbReference>
<dbReference type="EMBL" id="CP011801">
    <property type="protein sequence ID" value="ALA58091.1"/>
    <property type="molecule type" value="Genomic_DNA"/>
</dbReference>
<evidence type="ECO:0000259" key="4">
    <source>
        <dbReference type="PROSITE" id="PS50042"/>
    </source>
</evidence>
<dbReference type="InterPro" id="IPR050397">
    <property type="entry name" value="Env_Response_Regulators"/>
</dbReference>
<organism evidence="6 7">
    <name type="scientific">Nitrospira moscoviensis</name>
    <dbReference type="NCBI Taxonomy" id="42253"/>
    <lineage>
        <taxon>Bacteria</taxon>
        <taxon>Pseudomonadati</taxon>
        <taxon>Nitrospirota</taxon>
        <taxon>Nitrospiria</taxon>
        <taxon>Nitrospirales</taxon>
        <taxon>Nitrospiraceae</taxon>
        <taxon>Nitrospira</taxon>
    </lineage>
</organism>
<dbReference type="Pfam" id="PF00027">
    <property type="entry name" value="cNMP_binding"/>
    <property type="match status" value="1"/>
</dbReference>
<dbReference type="PROSITE" id="PS51063">
    <property type="entry name" value="HTH_CRP_2"/>
    <property type="match status" value="1"/>
</dbReference>
<evidence type="ECO:0000313" key="7">
    <source>
        <dbReference type="Proteomes" id="UP000069205"/>
    </source>
</evidence>
<keyword evidence="7" id="KW-1185">Reference proteome</keyword>
<dbReference type="STRING" id="42253.NITMOv2_1669"/>
<dbReference type="RefSeq" id="WP_053379296.1">
    <property type="nucleotide sequence ID" value="NZ_CP011801.1"/>
</dbReference>
<protein>
    <submittedName>
        <fullName evidence="6">Transcriptional regulator, Crp/Fnr family</fullName>
    </submittedName>
</protein>
<evidence type="ECO:0000256" key="3">
    <source>
        <dbReference type="ARBA" id="ARBA00023163"/>
    </source>
</evidence>
<feature type="domain" description="HTH crp-type" evidence="5">
    <location>
        <begin position="144"/>
        <end position="217"/>
    </location>
</feature>
<dbReference type="AlphaFoldDB" id="A0A0K2GAU4"/>
<dbReference type="SMART" id="SM00419">
    <property type="entry name" value="HTH_CRP"/>
    <property type="match status" value="1"/>
</dbReference>
<dbReference type="InterPro" id="IPR018490">
    <property type="entry name" value="cNMP-bd_dom_sf"/>
</dbReference>
<dbReference type="PANTHER" id="PTHR24567">
    <property type="entry name" value="CRP FAMILY TRANSCRIPTIONAL REGULATORY PROTEIN"/>
    <property type="match status" value="1"/>
</dbReference>
<dbReference type="SUPFAM" id="SSF51206">
    <property type="entry name" value="cAMP-binding domain-like"/>
    <property type="match status" value="1"/>
</dbReference>
<sequence length="220" mass="24755">MNRGTPSHSLEELSEAEWRHHCPSFSVVTLGDKAVIHRQGDIADVAFIIARGRVKLSRLNRDGDQFTMAVLTEGQMFGAPLADQSSTTLTDTAEAKGRTVLYRVLVKELRELLRSQPLLAWDTIETLSKGQRLLERKLELMMFHDVRSRLAETLRDLAGTQGGHCRHGFELDIKLTQQELADLVGAARPVVSTILNEFKSRGILDYHRTLICIQNLRALE</sequence>
<evidence type="ECO:0000259" key="5">
    <source>
        <dbReference type="PROSITE" id="PS51063"/>
    </source>
</evidence>
<dbReference type="GO" id="GO:0003700">
    <property type="term" value="F:DNA-binding transcription factor activity"/>
    <property type="evidence" value="ECO:0007669"/>
    <property type="project" value="TreeGrafter"/>
</dbReference>
<dbReference type="InterPro" id="IPR012318">
    <property type="entry name" value="HTH_CRP"/>
</dbReference>
<dbReference type="InterPro" id="IPR000595">
    <property type="entry name" value="cNMP-bd_dom"/>
</dbReference>
<keyword evidence="3" id="KW-0804">Transcription</keyword>